<dbReference type="InterPro" id="IPR025402">
    <property type="entry name" value="DMP19_C"/>
</dbReference>
<dbReference type="Pfam" id="PF14300">
    <property type="entry name" value="DMP19"/>
    <property type="match status" value="1"/>
</dbReference>
<sequence length="161" mass="18634">MNPIPRNESESDEQFVYTLADRCFSYLERYGEDAGEKLTDEQHTLMAYVFLDSQVQEGGFLQLIATGYGDYVFANPLADSLRRWKIKPTPKILDQVKTLYQRYGAEIEELAGQGIGLEDIRRRYGIFEELDGEYYEASESDMQAVAEYIENEWPKFADLPE</sequence>
<organism evidence="2 3">
    <name type="scientific">Neisseria elongata subsp. nitroreducens</name>
    <dbReference type="NCBI Taxonomy" id="90367"/>
    <lineage>
        <taxon>Bacteria</taxon>
        <taxon>Pseudomonadati</taxon>
        <taxon>Pseudomonadota</taxon>
        <taxon>Betaproteobacteria</taxon>
        <taxon>Neisseriales</taxon>
        <taxon>Neisseriaceae</taxon>
        <taxon>Neisseria</taxon>
    </lineage>
</organism>
<dbReference type="Proteomes" id="UP000708805">
    <property type="component" value="Unassembled WGS sequence"/>
</dbReference>
<evidence type="ECO:0000313" key="2">
    <source>
        <dbReference type="EMBL" id="MBS9340798.1"/>
    </source>
</evidence>
<dbReference type="RefSeq" id="WP_214038014.1">
    <property type="nucleotide sequence ID" value="NZ_JAGJWT010000006.1"/>
</dbReference>
<gene>
    <name evidence="2" type="ORF">J8641_08290</name>
</gene>
<dbReference type="AlphaFoldDB" id="A0A9X0ZUJ2"/>
<evidence type="ECO:0000313" key="3">
    <source>
        <dbReference type="Proteomes" id="UP000708805"/>
    </source>
</evidence>
<dbReference type="EMBL" id="JAGJWT010000006">
    <property type="protein sequence ID" value="MBS9340798.1"/>
    <property type="molecule type" value="Genomic_DNA"/>
</dbReference>
<name>A0A9X0ZUJ2_NEIEL</name>
<accession>A0A9X0ZUJ2</accession>
<comment type="caution">
    <text evidence="2">The sequence shown here is derived from an EMBL/GenBank/DDBJ whole genome shotgun (WGS) entry which is preliminary data.</text>
</comment>
<feature type="domain" description="DNA mimic protein DMP19 C-terminal" evidence="1">
    <location>
        <begin position="36"/>
        <end position="151"/>
    </location>
</feature>
<reference evidence="2" key="1">
    <citation type="submission" date="2021-04" db="EMBL/GenBank/DDBJ databases">
        <title>Genomic characterization of endocarditis-associated Neisseria elongata subsp. nitroreducens.</title>
        <authorList>
            <person name="Schorner M."/>
            <person name="Passarelli-Araujo H."/>
            <person name="Scheffer M."/>
            <person name="Barazzetti F."/>
            <person name="Martins J."/>
            <person name="Machado H."/>
            <person name="Palmeiro J."/>
            <person name="Bazzo M."/>
        </authorList>
    </citation>
    <scope>NUCLEOTIDE SEQUENCE</scope>
    <source>
        <strain evidence="2">Nel_M001</strain>
    </source>
</reference>
<proteinExistence type="predicted"/>
<evidence type="ECO:0000259" key="1">
    <source>
        <dbReference type="Pfam" id="PF14300"/>
    </source>
</evidence>
<dbReference type="Gene3D" id="1.20.1420.60">
    <property type="match status" value="1"/>
</dbReference>
<protein>
    <submittedName>
        <fullName evidence="2">DMP19 family protein</fullName>
    </submittedName>
</protein>